<dbReference type="Gene3D" id="1.10.10.630">
    <property type="entry name" value="DnaD domain-like"/>
    <property type="match status" value="1"/>
</dbReference>
<dbReference type="InterPro" id="IPR006343">
    <property type="entry name" value="DnaB/C_C"/>
</dbReference>
<reference evidence="4 5" key="1">
    <citation type="journal article" date="2014" name="Arch. Microbiol.">
        <title>Bacillus mesophilum sp. nov., strain IITR-54T, a novel 4-chlorobiphenyl dechlorinating bacterium.</title>
        <authorList>
            <person name="Manickam N."/>
            <person name="Singh N.K."/>
            <person name="Bajaj A."/>
            <person name="Kumar R.M."/>
            <person name="Kaur G."/>
            <person name="Kaur N."/>
            <person name="Bala M."/>
            <person name="Kumar A."/>
            <person name="Mayilraj S."/>
        </authorList>
    </citation>
    <scope>NUCLEOTIDE SEQUENCE [LARGE SCALE GENOMIC DNA]</scope>
    <source>
        <strain evidence="4 5">IITR-54</strain>
    </source>
</reference>
<dbReference type="Proteomes" id="UP000441354">
    <property type="component" value="Unassembled WGS sequence"/>
</dbReference>
<dbReference type="PANTHER" id="PTHR37293:SF5">
    <property type="entry name" value="DNA REPLICATION PROTEIN"/>
    <property type="match status" value="1"/>
</dbReference>
<dbReference type="AlphaFoldDB" id="A0A7V7RP83"/>
<dbReference type="InterPro" id="IPR053162">
    <property type="entry name" value="DnaD"/>
</dbReference>
<evidence type="ECO:0000313" key="4">
    <source>
        <dbReference type="EMBL" id="KAB2335056.1"/>
    </source>
</evidence>
<feature type="compositionally biased region" description="Basic and acidic residues" evidence="2">
    <location>
        <begin position="220"/>
        <end position="230"/>
    </location>
</feature>
<evidence type="ECO:0000313" key="5">
    <source>
        <dbReference type="Proteomes" id="UP000441354"/>
    </source>
</evidence>
<dbReference type="RefSeq" id="WP_151571740.1">
    <property type="nucleotide sequence ID" value="NZ_WBOT01000001.1"/>
</dbReference>
<keyword evidence="5" id="KW-1185">Reference proteome</keyword>
<feature type="region of interest" description="Disordered" evidence="2">
    <location>
        <begin position="219"/>
        <end position="287"/>
    </location>
</feature>
<comment type="caution">
    <text evidence="4">The sequence shown here is derived from an EMBL/GenBank/DDBJ whole genome shotgun (WGS) entry which is preliminary data.</text>
</comment>
<protein>
    <submittedName>
        <fullName evidence="4">DnaD domain protein</fullName>
    </submittedName>
</protein>
<dbReference type="Pfam" id="PF07261">
    <property type="entry name" value="DnaB_2"/>
    <property type="match status" value="1"/>
</dbReference>
<accession>A0A7V7RP83</accession>
<dbReference type="InterPro" id="IPR034829">
    <property type="entry name" value="DnaD-like_sf"/>
</dbReference>
<dbReference type="SUPFAM" id="SSF158499">
    <property type="entry name" value="DnaD domain-like"/>
    <property type="match status" value="1"/>
</dbReference>
<feature type="compositionally biased region" description="Basic and acidic residues" evidence="2">
    <location>
        <begin position="266"/>
        <end position="287"/>
    </location>
</feature>
<organism evidence="4 5">
    <name type="scientific">Bacillus mesophilum</name>
    <dbReference type="NCBI Taxonomy" id="1071718"/>
    <lineage>
        <taxon>Bacteria</taxon>
        <taxon>Bacillati</taxon>
        <taxon>Bacillota</taxon>
        <taxon>Bacilli</taxon>
        <taxon>Bacillales</taxon>
        <taxon>Bacillaceae</taxon>
        <taxon>Bacillus</taxon>
    </lineage>
</organism>
<comment type="similarity">
    <text evidence="1">Belongs to the DnaB/DnaD family.</text>
</comment>
<proteinExistence type="inferred from homology"/>
<gene>
    <name evidence="4" type="ORF">F7732_00320</name>
</gene>
<dbReference type="NCBIfam" id="TIGR01446">
    <property type="entry name" value="DnaD_dom"/>
    <property type="match status" value="1"/>
</dbReference>
<evidence type="ECO:0000256" key="2">
    <source>
        <dbReference type="SAM" id="MobiDB-lite"/>
    </source>
</evidence>
<evidence type="ECO:0000256" key="1">
    <source>
        <dbReference type="ARBA" id="ARBA00093462"/>
    </source>
</evidence>
<evidence type="ECO:0000259" key="3">
    <source>
        <dbReference type="Pfam" id="PF07261"/>
    </source>
</evidence>
<feature type="domain" description="DnaB/C C-terminal" evidence="3">
    <location>
        <begin position="161"/>
        <end position="225"/>
    </location>
</feature>
<dbReference type="EMBL" id="WBOT01000001">
    <property type="protein sequence ID" value="KAB2335056.1"/>
    <property type="molecule type" value="Genomic_DNA"/>
</dbReference>
<dbReference type="PANTHER" id="PTHR37293">
    <property type="entry name" value="PHAGE REPLICATION PROTEIN-RELATED"/>
    <property type="match status" value="1"/>
</dbReference>
<sequence length="287" mass="32504">MNYIKELNAFYDWLELNELSPSAINLWYALMHINNKAAWAETFTVAESVLCVKTGLTDRTLRKVRNELKQKNRIDFISRKGGRAPIYKLISFFSTENNSAPFIPTEINSAVSVTDSAEGRSVGSAGDSSALNKLKETKQNETIKTATATHANYFDEYMICFSGQPNPIQIQEINSFIDQDELEVDVVCTAFRKAAEAGAKYAYARSILNRWAKQGVKSMSDVEREQEQHNQRKQQSNFSPRKGIRTEMVPGWFDDKQENNSNPKPVNDEEAKRAKMNDALERLRGSG</sequence>
<name>A0A7V7RP83_9BACI</name>
<dbReference type="OrthoDB" id="1047417at2"/>